<comment type="cofactor">
    <cofactor evidence="1">
        <name>FAD</name>
        <dbReference type="ChEBI" id="CHEBI:57692"/>
    </cofactor>
</comment>
<evidence type="ECO:0000256" key="2">
    <source>
        <dbReference type="ARBA" id="ARBA00004924"/>
    </source>
</evidence>
<keyword evidence="8" id="KW-0521">NADP</keyword>
<dbReference type="PANTHER" id="PTHR42802:SF1">
    <property type="entry name" value="L-ORNITHINE N(5)-MONOOXYGENASE"/>
    <property type="match status" value="1"/>
</dbReference>
<evidence type="ECO:0000313" key="16">
    <source>
        <dbReference type="EMBL" id="MBL7260316.1"/>
    </source>
</evidence>
<dbReference type="Gene3D" id="3.50.50.60">
    <property type="entry name" value="FAD/NAD(P)-binding domain"/>
    <property type="match status" value="1"/>
</dbReference>
<evidence type="ECO:0000256" key="13">
    <source>
        <dbReference type="ARBA" id="ARBA00032493"/>
    </source>
</evidence>
<keyword evidence="10" id="KW-0503">Monooxygenase</keyword>
<accession>A0ABS1W0Q0</accession>
<evidence type="ECO:0000256" key="14">
    <source>
        <dbReference type="ARBA" id="ARBA00032738"/>
    </source>
</evidence>
<comment type="caution">
    <text evidence="16">The sequence shown here is derived from an EMBL/GenBank/DDBJ whole genome shotgun (WGS) entry which is preliminary data.</text>
</comment>
<evidence type="ECO:0000313" key="17">
    <source>
        <dbReference type="Proteomes" id="UP000598996"/>
    </source>
</evidence>
<evidence type="ECO:0000256" key="11">
    <source>
        <dbReference type="ARBA" id="ARBA00029939"/>
    </source>
</evidence>
<evidence type="ECO:0000256" key="4">
    <source>
        <dbReference type="ARBA" id="ARBA00013076"/>
    </source>
</evidence>
<dbReference type="Proteomes" id="UP000598996">
    <property type="component" value="Unassembled WGS sequence"/>
</dbReference>
<sequence length="454" mass="50932">MRENEIYDVVGIGYGPSNLALDIALRERELGGPGNGITSHFFERQQRFGWHRNMLLPSATMQISFLKDLVTFRNPASDYSFVSFLHESGRLAQFVNNKDFFPTRLEFHQYLEWAQARVAGRVSYGSKVTSIQPVPDDVTGLPERLRLTVLDGAGEAERMVEARNVVISTGLVPRMLAGLKSDDRVWHSSEFLYKFHRMDPKSLRRVAVVGAGQSAAEITRFLYDQLPQAEVSAIIPSYGYSVADDTPFANQIFAPRAVDEYYFGSEQTREAFWRYHSNTNYSVVDDDVIRDLYRRHYDDEVRGVERLHFLNLTRVDAVQRSGSETRVSLRAGPAGERREIEVDALVCATGYHTMEPTNLLGELDLYCLRDDAGRFRMERDYRIVTAPELRCGIYLQGGTEHTHGLSSSLLSNIAVRSGEIVDSIVARGLAHDAERAMLAEAAVASSGQAAGGFE</sequence>
<dbReference type="EMBL" id="JAENHO010000013">
    <property type="protein sequence ID" value="MBL7260316.1"/>
    <property type="molecule type" value="Genomic_DNA"/>
</dbReference>
<keyword evidence="6" id="KW-0285">Flavoprotein</keyword>
<evidence type="ECO:0000256" key="3">
    <source>
        <dbReference type="ARBA" id="ARBA00007588"/>
    </source>
</evidence>
<name>A0ABS1W0Q0_9ACTN</name>
<gene>
    <name evidence="16" type="ORF">JKJ07_39060</name>
</gene>
<dbReference type="SUPFAM" id="SSF51905">
    <property type="entry name" value="FAD/NAD(P)-binding domain"/>
    <property type="match status" value="2"/>
</dbReference>
<evidence type="ECO:0000256" key="15">
    <source>
        <dbReference type="ARBA" id="ARBA00048407"/>
    </source>
</evidence>
<dbReference type="InterPro" id="IPR036188">
    <property type="entry name" value="FAD/NAD-bd_sf"/>
</dbReference>
<evidence type="ECO:0000256" key="12">
    <source>
        <dbReference type="ARBA" id="ARBA00031158"/>
    </source>
</evidence>
<evidence type="ECO:0000256" key="10">
    <source>
        <dbReference type="ARBA" id="ARBA00023033"/>
    </source>
</evidence>
<evidence type="ECO:0000256" key="9">
    <source>
        <dbReference type="ARBA" id="ARBA00023002"/>
    </source>
</evidence>
<protein>
    <recommendedName>
        <fullName evidence="5">L-lysine N6-monooxygenase MbtG</fullName>
        <ecNumber evidence="4">1.14.13.59</ecNumber>
    </recommendedName>
    <alternativeName>
        <fullName evidence="14">Lysine 6-N-hydroxylase</fullName>
    </alternativeName>
    <alternativeName>
        <fullName evidence="13">Lysine N6-hydroxylase</fullName>
    </alternativeName>
    <alternativeName>
        <fullName evidence="11">Lysine-N-oxygenase</fullName>
    </alternativeName>
    <alternativeName>
        <fullName evidence="12">Mycobactin synthase protein G</fullName>
    </alternativeName>
</protein>
<evidence type="ECO:0000256" key="1">
    <source>
        <dbReference type="ARBA" id="ARBA00001974"/>
    </source>
</evidence>
<comment type="similarity">
    <text evidence="3">Belongs to the lysine N(6)-hydroxylase/L-ornithine N(5)-oxygenase family.</text>
</comment>
<keyword evidence="7" id="KW-0274">FAD</keyword>
<dbReference type="PANTHER" id="PTHR42802">
    <property type="entry name" value="MONOOXYGENASE"/>
    <property type="match status" value="1"/>
</dbReference>
<comment type="pathway">
    <text evidence="2">Siderophore biosynthesis.</text>
</comment>
<comment type="catalytic activity">
    <reaction evidence="15">
        <text>L-lysine + NADPH + O2 = N(6)-hydroxy-L-lysine + NADP(+) + H2O</text>
        <dbReference type="Rhea" id="RHEA:23228"/>
        <dbReference type="ChEBI" id="CHEBI:15377"/>
        <dbReference type="ChEBI" id="CHEBI:15379"/>
        <dbReference type="ChEBI" id="CHEBI:32551"/>
        <dbReference type="ChEBI" id="CHEBI:57783"/>
        <dbReference type="ChEBI" id="CHEBI:57820"/>
        <dbReference type="ChEBI" id="CHEBI:58349"/>
        <dbReference type="EC" id="1.14.13.59"/>
    </reaction>
</comment>
<organism evidence="16 17">
    <name type="scientific">Paractinoplanes lichenicola</name>
    <dbReference type="NCBI Taxonomy" id="2802976"/>
    <lineage>
        <taxon>Bacteria</taxon>
        <taxon>Bacillati</taxon>
        <taxon>Actinomycetota</taxon>
        <taxon>Actinomycetes</taxon>
        <taxon>Micromonosporales</taxon>
        <taxon>Micromonosporaceae</taxon>
        <taxon>Paractinoplanes</taxon>
    </lineage>
</organism>
<keyword evidence="17" id="KW-1185">Reference proteome</keyword>
<dbReference type="EC" id="1.14.13.59" evidence="4"/>
<evidence type="ECO:0000256" key="5">
    <source>
        <dbReference type="ARBA" id="ARBA00016406"/>
    </source>
</evidence>
<keyword evidence="9" id="KW-0560">Oxidoreductase</keyword>
<proteinExistence type="inferred from homology"/>
<evidence type="ECO:0000256" key="8">
    <source>
        <dbReference type="ARBA" id="ARBA00022857"/>
    </source>
</evidence>
<dbReference type="Pfam" id="PF13434">
    <property type="entry name" value="Lys_Orn_oxgnase"/>
    <property type="match status" value="1"/>
</dbReference>
<dbReference type="InterPro" id="IPR025700">
    <property type="entry name" value="Lys/Orn_oxygenase"/>
</dbReference>
<evidence type="ECO:0000256" key="6">
    <source>
        <dbReference type="ARBA" id="ARBA00022630"/>
    </source>
</evidence>
<evidence type="ECO:0000256" key="7">
    <source>
        <dbReference type="ARBA" id="ARBA00022827"/>
    </source>
</evidence>
<dbReference type="PRINTS" id="PR00368">
    <property type="entry name" value="FADPNR"/>
</dbReference>
<reference evidence="16 17" key="1">
    <citation type="submission" date="2021-01" db="EMBL/GenBank/DDBJ databases">
        <title>Actinoplanes sp. nov. LDG1-01 isolated from lichen.</title>
        <authorList>
            <person name="Saeng-In P."/>
            <person name="Phongsopitanun W."/>
            <person name="Kanchanasin P."/>
            <person name="Yuki M."/>
            <person name="Kudo T."/>
            <person name="Ohkuma M."/>
            <person name="Tanasupawat S."/>
        </authorList>
    </citation>
    <scope>NUCLEOTIDE SEQUENCE [LARGE SCALE GENOMIC DNA]</scope>
    <source>
        <strain evidence="16 17">LDG1-01</strain>
    </source>
</reference>